<evidence type="ECO:0000256" key="3">
    <source>
        <dbReference type="ARBA" id="ARBA00022801"/>
    </source>
</evidence>
<evidence type="ECO:0000313" key="10">
    <source>
        <dbReference type="Proteomes" id="UP001549313"/>
    </source>
</evidence>
<keyword evidence="4" id="KW-0732">Signal</keyword>
<dbReference type="PANTHER" id="PTHR33307:SF6">
    <property type="entry name" value="ALPHA-RHAMNOSIDASE (EUROFUNG)-RELATED"/>
    <property type="match status" value="1"/>
</dbReference>
<feature type="domain" description="Alpha-L-rhamnosidase concanavalin-like" evidence="5">
    <location>
        <begin position="531"/>
        <end position="633"/>
    </location>
</feature>
<accession>A0ABV2RFM7</accession>
<dbReference type="PANTHER" id="PTHR33307">
    <property type="entry name" value="ALPHA-RHAMNOSIDASE (EUROFUNG)"/>
    <property type="match status" value="1"/>
</dbReference>
<dbReference type="Pfam" id="PF08531">
    <property type="entry name" value="Bac_rhamnosid_N"/>
    <property type="match status" value="1"/>
</dbReference>
<evidence type="ECO:0000259" key="7">
    <source>
        <dbReference type="Pfam" id="PF17389"/>
    </source>
</evidence>
<keyword evidence="3 9" id="KW-0378">Hydrolase</keyword>
<evidence type="ECO:0000259" key="6">
    <source>
        <dbReference type="Pfam" id="PF08531"/>
    </source>
</evidence>
<dbReference type="Pfam" id="PF17390">
    <property type="entry name" value="Bac_rhamnosid_C"/>
    <property type="match status" value="1"/>
</dbReference>
<comment type="catalytic activity">
    <reaction evidence="1">
        <text>Hydrolysis of terminal non-reducing alpha-L-rhamnose residues in alpha-L-rhamnosides.</text>
        <dbReference type="EC" id="3.2.1.40"/>
    </reaction>
</comment>
<dbReference type="Proteomes" id="UP001549313">
    <property type="component" value="Unassembled WGS sequence"/>
</dbReference>
<comment type="caution">
    <text evidence="9">The sequence shown here is derived from an EMBL/GenBank/DDBJ whole genome shotgun (WGS) entry which is preliminary data.</text>
</comment>
<dbReference type="InterPro" id="IPR016007">
    <property type="entry name" value="Alpha_rhamnosid"/>
</dbReference>
<dbReference type="GO" id="GO:0030596">
    <property type="term" value="F:alpha-L-rhamnosidase activity"/>
    <property type="evidence" value="ECO:0007669"/>
    <property type="project" value="UniProtKB-EC"/>
</dbReference>
<dbReference type="InterPro" id="IPR013737">
    <property type="entry name" value="Bac_rhamnosid_N"/>
</dbReference>
<dbReference type="EC" id="3.2.1.40" evidence="2"/>
<feature type="signal peptide" evidence="4">
    <location>
        <begin position="1"/>
        <end position="22"/>
    </location>
</feature>
<evidence type="ECO:0000313" key="9">
    <source>
        <dbReference type="EMBL" id="MET4685240.1"/>
    </source>
</evidence>
<dbReference type="InterPro" id="IPR012341">
    <property type="entry name" value="6hp_glycosidase-like_sf"/>
</dbReference>
<protein>
    <recommendedName>
        <fullName evidence="2">alpha-L-rhamnosidase</fullName>
        <ecNumber evidence="2">3.2.1.40</ecNumber>
    </recommendedName>
</protein>
<reference evidence="9 10" key="1">
    <citation type="submission" date="2024-06" db="EMBL/GenBank/DDBJ databases">
        <title>Sorghum-associated microbial communities from plants grown in Nebraska, USA.</title>
        <authorList>
            <person name="Schachtman D."/>
        </authorList>
    </citation>
    <scope>NUCLEOTIDE SEQUENCE [LARGE SCALE GENOMIC DNA]</scope>
    <source>
        <strain evidence="9 10">2814</strain>
    </source>
</reference>
<feature type="domain" description="Alpha-L-rhamnosidase C-terminal" evidence="8">
    <location>
        <begin position="986"/>
        <end position="1060"/>
    </location>
</feature>
<dbReference type="InterPro" id="IPR035396">
    <property type="entry name" value="Bac_rhamnosid6H"/>
</dbReference>
<evidence type="ECO:0000256" key="2">
    <source>
        <dbReference type="ARBA" id="ARBA00012652"/>
    </source>
</evidence>
<dbReference type="Pfam" id="PF05592">
    <property type="entry name" value="Bac_rhamnosid"/>
    <property type="match status" value="1"/>
</dbReference>
<feature type="domain" description="Alpha-L-rhamnosidase six-hairpin glycosidase" evidence="7">
    <location>
        <begin position="639"/>
        <end position="982"/>
    </location>
</feature>
<dbReference type="SUPFAM" id="SSF48208">
    <property type="entry name" value="Six-hairpin glycosidases"/>
    <property type="match status" value="1"/>
</dbReference>
<dbReference type="Gene3D" id="1.50.10.10">
    <property type="match status" value="1"/>
</dbReference>
<keyword evidence="10" id="KW-1185">Reference proteome</keyword>
<dbReference type="InterPro" id="IPR035398">
    <property type="entry name" value="Bac_rhamnosid_C"/>
</dbReference>
<sequence>MSMLKLVVAGVACLSVVGAAQAEDMEAVDRPSALAVNGAAGPIGVDTPRPRLSWRPPAARTQSAYQLRVGVSEQALLAGQVVWDTGRTASTDAVAVVYQGPVLSSRERRVWQVRTWDARGHATPWSNTSSWEMGLLSPSDWTATWIQRNAEAPKGGSDATTTVDFTLKGRQFDVLFRASPEGKTYGEAYVWRIGEEDGGRAVLNAQIRRYPGGTRASVNQTTLKKIDLGMTADALRQGRHSLSIEAVGDRIVTRLDGRTIDEMRDGGQTRGTVGLLSAAPDAAVIHRLAVVPVEGEPLETVFADGDNPLSGGSLGPDGLILASGVPTKDLVVPLSHPAPLMRRAFTLAGDEIASARLYVAAGGWADLTVNGQAVSELPMAPGWTDYGKRVLYQTYDVTGLLQAGENVLAAELGRGWYGVTEPNEWYFHKAPWHAEPSLRAQLEVVFADGRREVVTTGRDWSTADGPTLHDSIYAGERYDARRAPVGWRAARFTAEGWTPALEASGPTGALVAASAEPIRPIDQVWPIARVEVRPGVWVFDFGRILTGRPQLRGMGPAGRTVTLVLTEKKNEDGSAQVASGLIDAQLQTYRYTFAGKGVEIWAPRFSYAGFRYVQVEGLDRAPDENFVTAEIIHSDVPFIGAFESGEPLLNRIQQASQNALLNNMHGLMSDTPSLEKNGWTGDGQASAAAAGVNFDMARVWTKWLADFRDAQAASGELPEIVPSTPYYGFDQTPGWSYIWGPTPAWDAAAFVIPDDLLRHYGDERIVADMYEAQKRLVDYTSTFIKAPDFTYARGLGDYAGKGPFGPVDATTSAYYYYMVSTLARNAGILGRTVDAARYQALAAEVREAYNRKYWDAETHRYVTRAVEGGPTPPFSQTQNILPLAFGIVPDGEAQKVADAVAADLEANDHVLTMGVYPMRYGLNLLTDYGHADAVYRAVTRTDQPSWGFWLANDIHTMLEGWGLNSRSWNHHYFALVSDWFYKGLAGIRPGSPGYADVIIRPAMPTDLGHASGRIVTPRGEVRSAWRREGETVVLDVTIPGATRAEVWLPNGGERLKRTPRGARYLRFEQGHAVYTAAPGEATFIFAQK</sequence>
<dbReference type="InterPro" id="IPR013783">
    <property type="entry name" value="Ig-like_fold"/>
</dbReference>
<feature type="chain" id="PRO_5045689960" description="alpha-L-rhamnosidase" evidence="4">
    <location>
        <begin position="23"/>
        <end position="1088"/>
    </location>
</feature>
<name>A0ABV2RFM7_9CAUL</name>
<dbReference type="Pfam" id="PF25788">
    <property type="entry name" value="Ig_Rha78A_N"/>
    <property type="match status" value="1"/>
</dbReference>
<dbReference type="EMBL" id="JBEPTF010000005">
    <property type="protein sequence ID" value="MET4685240.1"/>
    <property type="molecule type" value="Genomic_DNA"/>
</dbReference>
<evidence type="ECO:0000259" key="8">
    <source>
        <dbReference type="Pfam" id="PF17390"/>
    </source>
</evidence>
<dbReference type="Gene3D" id="2.60.120.260">
    <property type="entry name" value="Galactose-binding domain-like"/>
    <property type="match status" value="2"/>
</dbReference>
<dbReference type="PIRSF" id="PIRSF010631">
    <property type="entry name" value="A-rhamnsds"/>
    <property type="match status" value="1"/>
</dbReference>
<evidence type="ECO:0000256" key="4">
    <source>
        <dbReference type="SAM" id="SignalP"/>
    </source>
</evidence>
<dbReference type="Gene3D" id="2.60.40.10">
    <property type="entry name" value="Immunoglobulins"/>
    <property type="match status" value="1"/>
</dbReference>
<organism evidence="9 10">
    <name type="scientific">Brevundimonas faecalis</name>
    <dbReference type="NCBI Taxonomy" id="947378"/>
    <lineage>
        <taxon>Bacteria</taxon>
        <taxon>Pseudomonadati</taxon>
        <taxon>Pseudomonadota</taxon>
        <taxon>Alphaproteobacteria</taxon>
        <taxon>Caulobacterales</taxon>
        <taxon>Caulobacteraceae</taxon>
        <taxon>Brevundimonas</taxon>
    </lineage>
</organism>
<feature type="domain" description="Bacterial alpha-L-rhamnosidase N-terminal" evidence="6">
    <location>
        <begin position="351"/>
        <end position="519"/>
    </location>
</feature>
<gene>
    <name evidence="9" type="ORF">ABIE19_003191</name>
</gene>
<dbReference type="Gene3D" id="2.60.420.10">
    <property type="entry name" value="Maltose phosphorylase, domain 3"/>
    <property type="match status" value="1"/>
</dbReference>
<dbReference type="InterPro" id="IPR008928">
    <property type="entry name" value="6-hairpin_glycosidase_sf"/>
</dbReference>
<dbReference type="Pfam" id="PF17389">
    <property type="entry name" value="Bac_rhamnosid6H"/>
    <property type="match status" value="1"/>
</dbReference>
<keyword evidence="9" id="KW-0326">Glycosidase</keyword>
<evidence type="ECO:0000259" key="5">
    <source>
        <dbReference type="Pfam" id="PF05592"/>
    </source>
</evidence>
<dbReference type="RefSeq" id="WP_354090204.1">
    <property type="nucleotide sequence ID" value="NZ_JBEPTF010000005.1"/>
</dbReference>
<proteinExistence type="predicted"/>
<dbReference type="InterPro" id="IPR008902">
    <property type="entry name" value="Rhamnosid_concanavalin"/>
</dbReference>
<evidence type="ECO:0000256" key="1">
    <source>
        <dbReference type="ARBA" id="ARBA00001445"/>
    </source>
</evidence>